<dbReference type="EMBL" id="FODV01000009">
    <property type="protein sequence ID" value="SEO97765.1"/>
    <property type="molecule type" value="Genomic_DNA"/>
</dbReference>
<accession>A0A1H8U3Q7</accession>
<evidence type="ECO:0000313" key="2">
    <source>
        <dbReference type="EMBL" id="SEO97765.1"/>
    </source>
</evidence>
<dbReference type="Proteomes" id="UP000199126">
    <property type="component" value="Unassembled WGS sequence"/>
</dbReference>
<feature type="transmembrane region" description="Helical" evidence="1">
    <location>
        <begin position="12"/>
        <end position="35"/>
    </location>
</feature>
<feature type="transmembrane region" description="Helical" evidence="1">
    <location>
        <begin position="84"/>
        <end position="105"/>
    </location>
</feature>
<dbReference type="Pfam" id="PF06197">
    <property type="entry name" value="DUF998"/>
    <property type="match status" value="1"/>
</dbReference>
<keyword evidence="1" id="KW-0812">Transmembrane</keyword>
<evidence type="ECO:0000313" key="3">
    <source>
        <dbReference type="Proteomes" id="UP000199126"/>
    </source>
</evidence>
<dbReference type="PANTHER" id="PTHR42241">
    <property type="entry name" value="HYPOTHETICAL MEMBRANE PROTEIN, CONSERVED, DUF998 FAMILY"/>
    <property type="match status" value="1"/>
</dbReference>
<feature type="transmembrane region" description="Helical" evidence="1">
    <location>
        <begin position="55"/>
        <end position="77"/>
    </location>
</feature>
<feature type="transmembrane region" description="Helical" evidence="1">
    <location>
        <begin position="163"/>
        <end position="185"/>
    </location>
</feature>
<sequence>MSRRQPSNAPVVARLAGHAAPVVTLGAILLATVVSDTFAWTDSALSDLGVAAATAPLFNGGLVVGGLLALPFAYALWVDGRGPLGRLTAVAFALAATTMGLVGVFVSGHPLHLPVALSFYLLVTATLVLDGVARRTRRAGQLSALLGVAHLAGWVLWVSGSRFGTGLAVPEFVGAVVFAAWMLGLSPSGSSR</sequence>
<feature type="transmembrane region" description="Helical" evidence="1">
    <location>
        <begin position="139"/>
        <end position="157"/>
    </location>
</feature>
<evidence type="ECO:0000256" key="1">
    <source>
        <dbReference type="SAM" id="Phobius"/>
    </source>
</evidence>
<reference evidence="3" key="1">
    <citation type="submission" date="2016-10" db="EMBL/GenBank/DDBJ databases">
        <authorList>
            <person name="Varghese N."/>
            <person name="Submissions S."/>
        </authorList>
    </citation>
    <scope>NUCLEOTIDE SEQUENCE [LARGE SCALE GENOMIC DNA]</scope>
    <source>
        <strain evidence="3">CGMCC 1.10121</strain>
    </source>
</reference>
<proteinExistence type="predicted"/>
<dbReference type="PANTHER" id="PTHR42241:SF2">
    <property type="entry name" value="HYPOTHETICAL MEMBRANE PROTEIN, CONSERVED, DUF998 FAMILY"/>
    <property type="match status" value="1"/>
</dbReference>
<protein>
    <submittedName>
        <fullName evidence="2">Hypothetical membrane protein</fullName>
    </submittedName>
</protein>
<gene>
    <name evidence="2" type="ORF">SAMN04487948_109115</name>
</gene>
<dbReference type="InterPro" id="IPR009339">
    <property type="entry name" value="DUF998"/>
</dbReference>
<dbReference type="AlphaFoldDB" id="A0A1H8U3Q7"/>
<keyword evidence="1" id="KW-1133">Transmembrane helix</keyword>
<dbReference type="OrthoDB" id="103507at2157"/>
<organism evidence="2 3">
    <name type="scientific">Halogranum amylolyticum</name>
    <dbReference type="NCBI Taxonomy" id="660520"/>
    <lineage>
        <taxon>Archaea</taxon>
        <taxon>Methanobacteriati</taxon>
        <taxon>Methanobacteriota</taxon>
        <taxon>Stenosarchaea group</taxon>
        <taxon>Halobacteria</taxon>
        <taxon>Halobacteriales</taxon>
        <taxon>Haloferacaceae</taxon>
    </lineage>
</organism>
<keyword evidence="1" id="KW-0472">Membrane</keyword>
<keyword evidence="3" id="KW-1185">Reference proteome</keyword>
<dbReference type="RefSeq" id="WP_089825831.1">
    <property type="nucleotide sequence ID" value="NZ_FODV01000009.1"/>
</dbReference>
<name>A0A1H8U3Q7_9EURY</name>
<feature type="transmembrane region" description="Helical" evidence="1">
    <location>
        <begin position="111"/>
        <end position="132"/>
    </location>
</feature>